<evidence type="ECO:0000259" key="5">
    <source>
        <dbReference type="SMART" id="SM00853"/>
    </source>
</evidence>
<comment type="similarity">
    <text evidence="1">Belongs to the DNA mismatch repair MutL/HexB family.</text>
</comment>
<dbReference type="Proteomes" id="UP000660729">
    <property type="component" value="Unassembled WGS sequence"/>
</dbReference>
<dbReference type="GO" id="GO:0140664">
    <property type="term" value="F:ATP-dependent DNA damage sensor activity"/>
    <property type="evidence" value="ECO:0007669"/>
    <property type="project" value="InterPro"/>
</dbReference>
<dbReference type="CDD" id="cd03484">
    <property type="entry name" value="MutL_Trans_hPMS_2_like"/>
    <property type="match status" value="1"/>
</dbReference>
<feature type="compositionally biased region" description="Polar residues" evidence="4">
    <location>
        <begin position="580"/>
        <end position="609"/>
    </location>
</feature>
<dbReference type="InterPro" id="IPR037198">
    <property type="entry name" value="MutL_C_sf"/>
</dbReference>
<keyword evidence="2" id="KW-0227">DNA damage</keyword>
<evidence type="ECO:0000313" key="7">
    <source>
        <dbReference type="EMBL" id="KAF7190335.1"/>
    </source>
</evidence>
<dbReference type="CDD" id="cd16926">
    <property type="entry name" value="HATPase_MutL-MLH-PMS-like"/>
    <property type="match status" value="1"/>
</dbReference>
<feature type="region of interest" description="Disordered" evidence="4">
    <location>
        <begin position="574"/>
        <end position="611"/>
    </location>
</feature>
<feature type="compositionally biased region" description="Acidic residues" evidence="4">
    <location>
        <begin position="757"/>
        <end position="769"/>
    </location>
</feature>
<dbReference type="SUPFAM" id="SSF55874">
    <property type="entry name" value="ATPase domain of HSP90 chaperone/DNA topoisomerase II/histidine kinase"/>
    <property type="match status" value="1"/>
</dbReference>
<dbReference type="GO" id="GO:0030983">
    <property type="term" value="F:mismatched DNA binding"/>
    <property type="evidence" value="ECO:0007669"/>
    <property type="project" value="InterPro"/>
</dbReference>
<dbReference type="Pfam" id="PF08676">
    <property type="entry name" value="MutL_C"/>
    <property type="match status" value="1"/>
</dbReference>
<feature type="region of interest" description="Disordered" evidence="4">
    <location>
        <begin position="365"/>
        <end position="470"/>
    </location>
</feature>
<dbReference type="FunFam" id="3.30.565.10:FF:000014">
    <property type="entry name" value="Mismatch repair endonuclease pms1, putative"/>
    <property type="match status" value="1"/>
</dbReference>
<dbReference type="InterPro" id="IPR020568">
    <property type="entry name" value="Ribosomal_Su5_D2-typ_SF"/>
</dbReference>
<name>A0A8H6REF3_9PEZI</name>
<dbReference type="InterPro" id="IPR014790">
    <property type="entry name" value="MutL_C"/>
</dbReference>
<dbReference type="SMART" id="SM01340">
    <property type="entry name" value="DNA_mis_repair"/>
    <property type="match status" value="1"/>
</dbReference>
<dbReference type="FunFam" id="3.30.230.10:FF:000120">
    <property type="entry name" value="Mismatch repair endonuclease PMS2"/>
    <property type="match status" value="1"/>
</dbReference>
<sequence>MATIKAIEDRSVHQIQSGQVIVDLQSVAKELVENAIDAGATSIDIRFKNQGLDSIEVQDNGTGIAPEDYESIALKHFTSKLSSYEDLTSLNTFGFRGEALSSLCALSKFHVLTARAEDGAVGKKLDFEVSGKLKSTSVSAAQKGTTVYVEDIFYNLPVRRKELEKNIKREYNKVLNLLYAYACVSVGVRFSVSNTMPKGKKVVVFSTKSNTTTKENITNVFGAKTLLALVRLDLHLEMAPSMGPASQGARNWSTQATEREMEVHVQGHISKPVFGEGRQAPDRQMFFVNGRPCQLPQILKAFREVYKSFNVSQEPFIFANMVMNTNAYDVNVSPDKRTIMLHDQTAMIESLKEALTKLFDETDHTVPQSTLPNRRLPSYQPLTIPKRDNAETTMPESQPEGSDKDHSDEGIDSSASSLEMHGIGAKPVSSPSSLIHNWVGRDAEPRRETKLRSGDIGKEKQKLADSLQQQHQAPAVAPTMEDGNCVEQAMESTALLEGDTNGDGDTPMEGAKNATNDAVLNPDPLSTPFGDLFSQPPPQPDRQVRDFNAALERAHENGMRESDEHAEERILAGTRDNSELSEQSVSHSMTSGTEQQTPIPAITPGTQKVPNGPVINAFERMRPRRTPQQIAEITVGDVTTTTVIGSSPPYKKRRIHQPEDSQRVAQYGASPSLARGLRKNFAAPGSQLEMQLESSAVAGSPEKGDDPASLESESGDHDDPPELPEHSDEAVHNVSCAKPSLPNLTSDVLDDLVPGDANDDPWDDEYLDEEEKKVREDERVARMIQQAEEAAARPTEDNLRRAAQMLKNGGNRKDSTLHLEATMKIDADKIRKQLESFAAALREACENHDGGSALVKDELDDVAAESRLSLTVTKPDFARMRIIGQFNLGFVLAVRPAADPGDEDDLFIIDQHAADEKYNYERLQRTVTLQSQRLVRPKPLELTATQEEVILSNGDALKANGFEIETSSTIQDSDEPATTGRRCRLLTLPMSKEKTFDLSDLEELLHLLSEHPAGSSEIPRPRKVQRMLAMRACRSSIMVGKTLTMAQMGKVVRHMGEMEKPWNCPHGRPTMRHLAGLSAWSSWNEEHPLGPEDENATHGAQSGKTDWKAWLESR</sequence>
<feature type="region of interest" description="Disordered" evidence="4">
    <location>
        <begin position="1083"/>
        <end position="1114"/>
    </location>
</feature>
<accession>A0A8H6REF3</accession>
<dbReference type="OrthoDB" id="10263226at2759"/>
<protein>
    <recommendedName>
        <fullName evidence="3">DNA mismatch repair protein PMS1</fullName>
    </recommendedName>
</protein>
<dbReference type="Pfam" id="PF13589">
    <property type="entry name" value="HATPase_c_3"/>
    <property type="match status" value="1"/>
</dbReference>
<reference evidence="7" key="1">
    <citation type="submission" date="2020-04" db="EMBL/GenBank/DDBJ databases">
        <title>Draft genome resource of the tomato pathogen Pseudocercospora fuligena.</title>
        <authorList>
            <person name="Zaccaron A."/>
        </authorList>
    </citation>
    <scope>NUCLEOTIDE SEQUENCE</scope>
    <source>
        <strain evidence="7">PF001</strain>
    </source>
</reference>
<dbReference type="SUPFAM" id="SSF54211">
    <property type="entry name" value="Ribosomal protein S5 domain 2-like"/>
    <property type="match status" value="1"/>
</dbReference>
<dbReference type="GO" id="GO:0005524">
    <property type="term" value="F:ATP binding"/>
    <property type="evidence" value="ECO:0007669"/>
    <property type="project" value="InterPro"/>
</dbReference>
<feature type="domain" description="DNA mismatch repair protein S5" evidence="6">
    <location>
        <begin position="217"/>
        <end position="360"/>
    </location>
</feature>
<feature type="region of interest" description="Disordered" evidence="4">
    <location>
        <begin position="641"/>
        <end position="672"/>
    </location>
</feature>
<dbReference type="SMART" id="SM00853">
    <property type="entry name" value="MutL_C"/>
    <property type="match status" value="1"/>
</dbReference>
<dbReference type="GO" id="GO:0000710">
    <property type="term" value="P:meiotic mismatch repair"/>
    <property type="evidence" value="ECO:0007669"/>
    <property type="project" value="UniProtKB-ARBA"/>
</dbReference>
<dbReference type="NCBIfam" id="TIGR00585">
    <property type="entry name" value="mutl"/>
    <property type="match status" value="1"/>
</dbReference>
<dbReference type="InterPro" id="IPR038973">
    <property type="entry name" value="MutL/Mlh/Pms-like"/>
</dbReference>
<dbReference type="Gene3D" id="3.30.230.10">
    <property type="match status" value="1"/>
</dbReference>
<dbReference type="FunFam" id="3.30.1370.100:FF:000001">
    <property type="entry name" value="Mismatch repair endonuclease pms1, putative"/>
    <property type="match status" value="1"/>
</dbReference>
<dbReference type="InterPro" id="IPR014762">
    <property type="entry name" value="DNA_mismatch_repair_CS"/>
</dbReference>
<evidence type="ECO:0000256" key="3">
    <source>
        <dbReference type="ARBA" id="ARBA00070941"/>
    </source>
</evidence>
<dbReference type="InterPro" id="IPR042121">
    <property type="entry name" value="MutL_C_regsub"/>
</dbReference>
<feature type="region of interest" description="Disordered" evidence="4">
    <location>
        <begin position="691"/>
        <end position="774"/>
    </location>
</feature>
<feature type="compositionally biased region" description="Basic and acidic residues" evidence="4">
    <location>
        <begin position="439"/>
        <end position="463"/>
    </location>
</feature>
<dbReference type="InterPro" id="IPR042120">
    <property type="entry name" value="MutL_C_dimsub"/>
</dbReference>
<dbReference type="InterPro" id="IPR013507">
    <property type="entry name" value="DNA_mismatch_S5_2-like"/>
</dbReference>
<dbReference type="Gene3D" id="3.30.565.10">
    <property type="entry name" value="Histidine kinase-like ATPase, C-terminal domain"/>
    <property type="match status" value="1"/>
</dbReference>
<evidence type="ECO:0000313" key="8">
    <source>
        <dbReference type="Proteomes" id="UP000660729"/>
    </source>
</evidence>
<feature type="compositionally biased region" description="Polar residues" evidence="4">
    <location>
        <begin position="391"/>
        <end position="400"/>
    </location>
</feature>
<evidence type="ECO:0000259" key="6">
    <source>
        <dbReference type="SMART" id="SM01340"/>
    </source>
</evidence>
<feature type="compositionally biased region" description="Basic and acidic residues" evidence="4">
    <location>
        <begin position="714"/>
        <end position="731"/>
    </location>
</feature>
<dbReference type="PROSITE" id="PS00058">
    <property type="entry name" value="DNA_MISMATCH_REPAIR_1"/>
    <property type="match status" value="1"/>
</dbReference>
<feature type="compositionally biased region" description="Basic and acidic residues" evidence="4">
    <location>
        <begin position="1105"/>
        <end position="1114"/>
    </location>
</feature>
<dbReference type="InterPro" id="IPR014721">
    <property type="entry name" value="Ribsml_uS5_D2-typ_fold_subgr"/>
</dbReference>
<dbReference type="PANTHER" id="PTHR10073:SF52">
    <property type="entry name" value="MISMATCH REPAIR ENDONUCLEASE PMS2"/>
    <property type="match status" value="1"/>
</dbReference>
<dbReference type="Gene3D" id="3.30.1370.100">
    <property type="entry name" value="MutL, C-terminal domain, regulatory subdomain"/>
    <property type="match status" value="1"/>
</dbReference>
<dbReference type="AlphaFoldDB" id="A0A8H6REF3"/>
<gene>
    <name evidence="7" type="ORF">HII31_08666</name>
</gene>
<comment type="caution">
    <text evidence="7">The sequence shown here is derived from an EMBL/GenBank/DDBJ whole genome shotgun (WGS) entry which is preliminary data.</text>
</comment>
<dbReference type="GO" id="GO:0016887">
    <property type="term" value="F:ATP hydrolysis activity"/>
    <property type="evidence" value="ECO:0007669"/>
    <property type="project" value="InterPro"/>
</dbReference>
<dbReference type="EMBL" id="JABCIY010000175">
    <property type="protein sequence ID" value="KAF7190335.1"/>
    <property type="molecule type" value="Genomic_DNA"/>
</dbReference>
<dbReference type="InterPro" id="IPR036890">
    <property type="entry name" value="HATPase_C_sf"/>
</dbReference>
<evidence type="ECO:0000256" key="2">
    <source>
        <dbReference type="ARBA" id="ARBA00022763"/>
    </source>
</evidence>
<dbReference type="Pfam" id="PF01119">
    <property type="entry name" value="DNA_mis_repair"/>
    <property type="match status" value="1"/>
</dbReference>
<dbReference type="GO" id="GO:0032389">
    <property type="term" value="C:MutLalpha complex"/>
    <property type="evidence" value="ECO:0007669"/>
    <property type="project" value="TreeGrafter"/>
</dbReference>
<organism evidence="7 8">
    <name type="scientific">Pseudocercospora fuligena</name>
    <dbReference type="NCBI Taxonomy" id="685502"/>
    <lineage>
        <taxon>Eukaryota</taxon>
        <taxon>Fungi</taxon>
        <taxon>Dikarya</taxon>
        <taxon>Ascomycota</taxon>
        <taxon>Pezizomycotina</taxon>
        <taxon>Dothideomycetes</taxon>
        <taxon>Dothideomycetidae</taxon>
        <taxon>Mycosphaerellales</taxon>
        <taxon>Mycosphaerellaceae</taxon>
        <taxon>Pseudocercospora</taxon>
    </lineage>
</organism>
<dbReference type="Gene3D" id="3.30.1540.20">
    <property type="entry name" value="MutL, C-terminal domain, dimerisation subdomain"/>
    <property type="match status" value="1"/>
</dbReference>
<proteinExistence type="inferred from homology"/>
<dbReference type="PANTHER" id="PTHR10073">
    <property type="entry name" value="DNA MISMATCH REPAIR PROTEIN MLH, PMS, MUTL"/>
    <property type="match status" value="1"/>
</dbReference>
<feature type="domain" description="MutL C-terminal dimerisation" evidence="5">
    <location>
        <begin position="882"/>
        <end position="1043"/>
    </location>
</feature>
<dbReference type="SUPFAM" id="SSF118116">
    <property type="entry name" value="DNA mismatch repair protein MutL"/>
    <property type="match status" value="1"/>
</dbReference>
<evidence type="ECO:0000256" key="4">
    <source>
        <dbReference type="SAM" id="MobiDB-lite"/>
    </source>
</evidence>
<evidence type="ECO:0000256" key="1">
    <source>
        <dbReference type="ARBA" id="ARBA00006082"/>
    </source>
</evidence>
<keyword evidence="8" id="KW-1185">Reference proteome</keyword>
<dbReference type="InterPro" id="IPR002099">
    <property type="entry name" value="MutL/Mlh/PMS"/>
</dbReference>